<dbReference type="Gene3D" id="3.40.50.1820">
    <property type="entry name" value="alpha/beta hydrolase"/>
    <property type="match status" value="1"/>
</dbReference>
<dbReference type="PATRIC" id="fig|632773.3.peg.1219"/>
<accession>A0A1D7QU47</accession>
<reference evidence="3 4" key="1">
    <citation type="submission" date="2015-08" db="EMBL/GenBank/DDBJ databases">
        <title>The complete genome sequence of Bacillus beveridgei MLTeJB.</title>
        <authorList>
            <person name="Hanson T.E."/>
            <person name="Mesa C."/>
            <person name="Basesman S.M."/>
            <person name="Oremland R.S."/>
        </authorList>
    </citation>
    <scope>NUCLEOTIDE SEQUENCE [LARGE SCALE GENOMIC DNA]</scope>
    <source>
        <strain evidence="3 4">MLTeJB</strain>
    </source>
</reference>
<dbReference type="InterPro" id="IPR001375">
    <property type="entry name" value="Peptidase_S9_cat"/>
</dbReference>
<dbReference type="STRING" id="632773.BBEV_1149"/>
<evidence type="ECO:0000313" key="4">
    <source>
        <dbReference type="Proteomes" id="UP000094463"/>
    </source>
</evidence>
<proteinExistence type="predicted"/>
<protein>
    <submittedName>
        <fullName evidence="3">Acylamino-acid-releasing enzyme</fullName>
        <ecNumber evidence="3">3.4.19.1</ecNumber>
    </submittedName>
</protein>
<dbReference type="Gene3D" id="2.120.10.30">
    <property type="entry name" value="TolB, C-terminal domain"/>
    <property type="match status" value="1"/>
</dbReference>
<keyword evidence="1 3" id="KW-0378">Hydrolase</keyword>
<gene>
    <name evidence="3" type="ORF">BBEV_1149</name>
</gene>
<organism evidence="3 4">
    <name type="scientific">Salisediminibacterium beveridgei</name>
    <dbReference type="NCBI Taxonomy" id="632773"/>
    <lineage>
        <taxon>Bacteria</taxon>
        <taxon>Bacillati</taxon>
        <taxon>Bacillota</taxon>
        <taxon>Bacilli</taxon>
        <taxon>Bacillales</taxon>
        <taxon>Bacillaceae</taxon>
        <taxon>Salisediminibacterium</taxon>
    </lineage>
</organism>
<dbReference type="InterPro" id="IPR029058">
    <property type="entry name" value="AB_hydrolase_fold"/>
</dbReference>
<dbReference type="RefSeq" id="WP_069364598.1">
    <property type="nucleotide sequence ID" value="NZ_CP012502.1"/>
</dbReference>
<dbReference type="InterPro" id="IPR011042">
    <property type="entry name" value="6-blade_b-propeller_TolB-like"/>
</dbReference>
<dbReference type="EC" id="3.4.19.1" evidence="3"/>
<sequence>MDNHKKPVNETDLKKLRILADPILDDDTGNTYFLETIITSDNQYATHLYKKARHSEDAVAMTSGPRSIKQPRLSPNQKTILYLRKPESKKEPQLFFQPLQGGEGKQITEVPGGIHGAEWSRSGKQILLTLRGEVGEQGDQLNAFTEKKEEPSDELKKPYIATRIDYKTDARGFDDGMHLQTALIDLATHSIRILTPHDADYQFQDYCEEQESLLVTANLGTDTEVRSDLYEIRMDNGSYTMDYLAEGLTVQQARYLNNSGEMVLLAHDKAYLGATHSDLYRYDSNNQKASNVTKTFDCPIGDQMIADIRFGDSSRRFTVDSEREIVFTLVSNQGETQLYQFDLSGTKEPLPLTHGQHHVYNFYLSDAEALVAVSNPVSPGELYMVPLTGSGQLKPVTYQNQSWLDNTSCLDMEEVRIRSTDGKEIQGWVIGAAASMQNGSLPAILEIHGGPHAMYGYSFFHELQLLAQEGYAIMLANPRGSHGYGQEHVNAVRGDYGGMDYEDLMCFVDGCLERYPQIDSERLGVTGGSYGGFMTNWIIAHTDRFKAAATLRSICNWTSFFGVSDIGYFFTEWEIGDDLFSNPDKLWHHSPLRLAAHMNTPLLILHGEKDLRCPIEQAEQLFSALRFQDKDVRFVRMPDANHELSRSGPPELRESRLVELREWFNSKL</sequence>
<dbReference type="SUPFAM" id="SSF82171">
    <property type="entry name" value="DPP6 N-terminal domain-like"/>
    <property type="match status" value="1"/>
</dbReference>
<evidence type="ECO:0000313" key="3">
    <source>
        <dbReference type="EMBL" id="AOM82517.1"/>
    </source>
</evidence>
<dbReference type="SUPFAM" id="SSF53474">
    <property type="entry name" value="alpha/beta-Hydrolases"/>
    <property type="match status" value="1"/>
</dbReference>
<dbReference type="GO" id="GO:0004252">
    <property type="term" value="F:serine-type endopeptidase activity"/>
    <property type="evidence" value="ECO:0007669"/>
    <property type="project" value="TreeGrafter"/>
</dbReference>
<evidence type="ECO:0000259" key="2">
    <source>
        <dbReference type="Pfam" id="PF00326"/>
    </source>
</evidence>
<name>A0A1D7QU47_9BACI</name>
<dbReference type="EMBL" id="CP012502">
    <property type="protein sequence ID" value="AOM82517.1"/>
    <property type="molecule type" value="Genomic_DNA"/>
</dbReference>
<dbReference type="PANTHER" id="PTHR42776">
    <property type="entry name" value="SERINE PEPTIDASE S9 FAMILY MEMBER"/>
    <property type="match status" value="1"/>
</dbReference>
<feature type="domain" description="Peptidase S9 prolyl oligopeptidase catalytic" evidence="2">
    <location>
        <begin position="458"/>
        <end position="665"/>
    </location>
</feature>
<dbReference type="KEGG" id="bbev:BBEV_1149"/>
<dbReference type="Pfam" id="PF00326">
    <property type="entry name" value="Peptidase_S9"/>
    <property type="match status" value="1"/>
</dbReference>
<dbReference type="AlphaFoldDB" id="A0A1D7QU47"/>
<dbReference type="GO" id="GO:0006508">
    <property type="term" value="P:proteolysis"/>
    <property type="evidence" value="ECO:0007669"/>
    <property type="project" value="InterPro"/>
</dbReference>
<dbReference type="OrthoDB" id="108903at2"/>
<dbReference type="Proteomes" id="UP000094463">
    <property type="component" value="Chromosome"/>
</dbReference>
<dbReference type="PANTHER" id="PTHR42776:SF27">
    <property type="entry name" value="DIPEPTIDYL PEPTIDASE FAMILY MEMBER 6"/>
    <property type="match status" value="1"/>
</dbReference>
<evidence type="ECO:0000256" key="1">
    <source>
        <dbReference type="ARBA" id="ARBA00022801"/>
    </source>
</evidence>
<keyword evidence="4" id="KW-1185">Reference proteome</keyword>
<dbReference type="GO" id="GO:0008242">
    <property type="term" value="F:omega peptidase activity"/>
    <property type="evidence" value="ECO:0007669"/>
    <property type="project" value="UniProtKB-EC"/>
</dbReference>